<evidence type="ECO:0000256" key="1">
    <source>
        <dbReference type="ARBA" id="ARBA00023015"/>
    </source>
</evidence>
<evidence type="ECO:0000256" key="3">
    <source>
        <dbReference type="ARBA" id="ARBA00023163"/>
    </source>
</evidence>
<dbReference type="Pfam" id="PF13545">
    <property type="entry name" value="HTH_Crp_2"/>
    <property type="match status" value="1"/>
</dbReference>
<reference evidence="5 6" key="1">
    <citation type="submission" date="2018-08" db="EMBL/GenBank/DDBJ databases">
        <title>Meiothermus granaticius genome AF-68 sequencing project.</title>
        <authorList>
            <person name="Da Costa M.S."/>
            <person name="Albuquerque L."/>
            <person name="Raposo P."/>
            <person name="Froufe H.J.C."/>
            <person name="Barroso C.S."/>
            <person name="Egas C."/>
        </authorList>
    </citation>
    <scope>NUCLEOTIDE SEQUENCE [LARGE SCALE GENOMIC DNA]</scope>
    <source>
        <strain evidence="5 6">AF-68</strain>
    </source>
</reference>
<dbReference type="RefSeq" id="WP_119356497.1">
    <property type="nucleotide sequence ID" value="NZ_BJXM01000006.1"/>
</dbReference>
<evidence type="ECO:0000313" key="6">
    <source>
        <dbReference type="Proteomes" id="UP000266178"/>
    </source>
</evidence>
<feature type="domain" description="HTH crp-type" evidence="4">
    <location>
        <begin position="157"/>
        <end position="230"/>
    </location>
</feature>
<evidence type="ECO:0000313" key="5">
    <source>
        <dbReference type="EMBL" id="RIH93028.1"/>
    </source>
</evidence>
<dbReference type="Pfam" id="PF00027">
    <property type="entry name" value="cNMP_binding"/>
    <property type="match status" value="1"/>
</dbReference>
<dbReference type="Gene3D" id="2.60.120.10">
    <property type="entry name" value="Jelly Rolls"/>
    <property type="match status" value="1"/>
</dbReference>
<dbReference type="InterPro" id="IPR036390">
    <property type="entry name" value="WH_DNA-bd_sf"/>
</dbReference>
<dbReference type="GO" id="GO:0003677">
    <property type="term" value="F:DNA binding"/>
    <property type="evidence" value="ECO:0007669"/>
    <property type="project" value="UniProtKB-KW"/>
</dbReference>
<evidence type="ECO:0000256" key="2">
    <source>
        <dbReference type="ARBA" id="ARBA00023125"/>
    </source>
</evidence>
<dbReference type="EMBL" id="QWLB01000010">
    <property type="protein sequence ID" value="RIH93028.1"/>
    <property type="molecule type" value="Genomic_DNA"/>
</dbReference>
<gene>
    <name evidence="5" type="primary">ntcA</name>
    <name evidence="5" type="ORF">Mgrana_00987</name>
</gene>
<dbReference type="PROSITE" id="PS51063">
    <property type="entry name" value="HTH_CRP_2"/>
    <property type="match status" value="1"/>
</dbReference>
<dbReference type="AlphaFoldDB" id="A0A399F9V5"/>
<comment type="caution">
    <text evidence="5">The sequence shown here is derived from an EMBL/GenBank/DDBJ whole genome shotgun (WGS) entry which is preliminary data.</text>
</comment>
<dbReference type="OrthoDB" id="27241at2"/>
<evidence type="ECO:0000259" key="4">
    <source>
        <dbReference type="PROSITE" id="PS51063"/>
    </source>
</evidence>
<proteinExistence type="predicted"/>
<dbReference type="InterPro" id="IPR000595">
    <property type="entry name" value="cNMP-bd_dom"/>
</dbReference>
<sequence length="259" mass="29245">MRSFEPYPTLSSIPPQARLNAYEWLLQSVSPKLRERLCAEGHSHTVGIGEVVSIMGEPCLGYVERGWLKLVRFTELGDEQLLSTRQQGSFFGLENLSPTPVLAPEVVAITPAQVRMWSFERVQQMVAEDLELTQSILGLLVDQIETENNLRLLHQSTKVPTRLVRMLYLYAREEGKPSASGIFLRMPFTQYDLALILGVRRETINVSLMELEEAGLIRRAGREVWLDEPRVLAHLQQEGAAYGLPDAQEPTARSNFLLS</sequence>
<accession>A0A399F9V5</accession>
<dbReference type="SUPFAM" id="SSF46785">
    <property type="entry name" value="Winged helix' DNA-binding domain"/>
    <property type="match status" value="1"/>
</dbReference>
<keyword evidence="6" id="KW-1185">Reference proteome</keyword>
<protein>
    <submittedName>
        <fullName evidence="5">Global nitrogen regulator</fullName>
    </submittedName>
</protein>
<dbReference type="InterPro" id="IPR014710">
    <property type="entry name" value="RmlC-like_jellyroll"/>
</dbReference>
<dbReference type="SUPFAM" id="SSF51206">
    <property type="entry name" value="cAMP-binding domain-like"/>
    <property type="match status" value="1"/>
</dbReference>
<keyword evidence="2" id="KW-0238">DNA-binding</keyword>
<keyword evidence="3" id="KW-0804">Transcription</keyword>
<dbReference type="CDD" id="cd00038">
    <property type="entry name" value="CAP_ED"/>
    <property type="match status" value="1"/>
</dbReference>
<dbReference type="Proteomes" id="UP000266178">
    <property type="component" value="Unassembled WGS sequence"/>
</dbReference>
<dbReference type="InterPro" id="IPR012318">
    <property type="entry name" value="HTH_CRP"/>
</dbReference>
<organism evidence="5 6">
    <name type="scientific">Meiothermus granaticius NBRC 107808</name>
    <dbReference type="NCBI Taxonomy" id="1227551"/>
    <lineage>
        <taxon>Bacteria</taxon>
        <taxon>Thermotogati</taxon>
        <taxon>Deinococcota</taxon>
        <taxon>Deinococci</taxon>
        <taxon>Thermales</taxon>
        <taxon>Thermaceae</taxon>
        <taxon>Meiothermus</taxon>
    </lineage>
</organism>
<dbReference type="GO" id="GO:0006355">
    <property type="term" value="P:regulation of DNA-templated transcription"/>
    <property type="evidence" value="ECO:0007669"/>
    <property type="project" value="InterPro"/>
</dbReference>
<dbReference type="InterPro" id="IPR018490">
    <property type="entry name" value="cNMP-bd_dom_sf"/>
</dbReference>
<keyword evidence="1" id="KW-0805">Transcription regulation</keyword>
<name>A0A399F9V5_9DEIN</name>